<dbReference type="Proteomes" id="UP001152561">
    <property type="component" value="Unassembled WGS sequence"/>
</dbReference>
<dbReference type="AlphaFoldDB" id="A0A9Q1MTR0"/>
<keyword evidence="1" id="KW-0472">Membrane</keyword>
<gene>
    <name evidence="2" type="ORF">K7X08_027908</name>
</gene>
<name>A0A9Q1MTR0_9SOLA</name>
<feature type="transmembrane region" description="Helical" evidence="1">
    <location>
        <begin position="51"/>
        <end position="69"/>
    </location>
</feature>
<keyword evidence="3" id="KW-1185">Reference proteome</keyword>
<comment type="caution">
    <text evidence="2">The sequence shown here is derived from an EMBL/GenBank/DDBJ whole genome shotgun (WGS) entry which is preliminary data.</text>
</comment>
<keyword evidence="1" id="KW-0812">Transmembrane</keyword>
<keyword evidence="1" id="KW-1133">Transmembrane helix</keyword>
<reference evidence="3" key="1">
    <citation type="journal article" date="2023" name="Proc. Natl. Acad. Sci. U.S.A.">
        <title>Genomic and structural basis for evolution of tropane alkaloid biosynthesis.</title>
        <authorList>
            <person name="Wanga Y.-J."/>
            <person name="Taina T."/>
            <person name="Yua J.-Y."/>
            <person name="Lia J."/>
            <person name="Xua B."/>
            <person name="Chenc J."/>
            <person name="D'Auriad J.C."/>
            <person name="Huanga J.-P."/>
            <person name="Huanga S.-X."/>
        </authorList>
    </citation>
    <scope>NUCLEOTIDE SEQUENCE [LARGE SCALE GENOMIC DNA]</scope>
    <source>
        <strain evidence="3">cv. KIB-2019</strain>
    </source>
</reference>
<sequence length="91" mass="10158">MNTALLRMSQCSRGLLLHELSCHYAFLARLIHLQHLLVDCSNVTLLDMALFAYPVLASVVYGIWLRLVVNTTRSVADPGDSDIIKSMLGDR</sequence>
<evidence type="ECO:0000313" key="2">
    <source>
        <dbReference type="EMBL" id="KAJ8568375.1"/>
    </source>
</evidence>
<evidence type="ECO:0000313" key="3">
    <source>
        <dbReference type="Proteomes" id="UP001152561"/>
    </source>
</evidence>
<protein>
    <submittedName>
        <fullName evidence="2">Uncharacterized protein</fullName>
    </submittedName>
</protein>
<accession>A0A9Q1MTR0</accession>
<proteinExistence type="predicted"/>
<dbReference type="EMBL" id="JAJAGQ010000003">
    <property type="protein sequence ID" value="KAJ8568375.1"/>
    <property type="molecule type" value="Genomic_DNA"/>
</dbReference>
<evidence type="ECO:0000256" key="1">
    <source>
        <dbReference type="SAM" id="Phobius"/>
    </source>
</evidence>
<organism evidence="2 3">
    <name type="scientific">Anisodus acutangulus</name>
    <dbReference type="NCBI Taxonomy" id="402998"/>
    <lineage>
        <taxon>Eukaryota</taxon>
        <taxon>Viridiplantae</taxon>
        <taxon>Streptophyta</taxon>
        <taxon>Embryophyta</taxon>
        <taxon>Tracheophyta</taxon>
        <taxon>Spermatophyta</taxon>
        <taxon>Magnoliopsida</taxon>
        <taxon>eudicotyledons</taxon>
        <taxon>Gunneridae</taxon>
        <taxon>Pentapetalae</taxon>
        <taxon>asterids</taxon>
        <taxon>lamiids</taxon>
        <taxon>Solanales</taxon>
        <taxon>Solanaceae</taxon>
        <taxon>Solanoideae</taxon>
        <taxon>Hyoscyameae</taxon>
        <taxon>Anisodus</taxon>
    </lineage>
</organism>